<dbReference type="PANTHER" id="PTHR42920">
    <property type="entry name" value="OS03G0707200 PROTEIN-RELATED"/>
    <property type="match status" value="1"/>
</dbReference>
<proteinExistence type="inferred from homology"/>
<feature type="compositionally biased region" description="Basic and acidic residues" evidence="7">
    <location>
        <begin position="1"/>
        <end position="13"/>
    </location>
</feature>
<evidence type="ECO:0000256" key="2">
    <source>
        <dbReference type="ARBA" id="ARBA00007362"/>
    </source>
</evidence>
<feature type="transmembrane region" description="Helical" evidence="8">
    <location>
        <begin position="118"/>
        <end position="137"/>
    </location>
</feature>
<evidence type="ECO:0000256" key="3">
    <source>
        <dbReference type="ARBA" id="ARBA00022475"/>
    </source>
</evidence>
<accession>A0A080N1V4</accession>
<dbReference type="eggNOG" id="COG0697">
    <property type="taxonomic scope" value="Bacteria"/>
</dbReference>
<keyword evidence="6 8" id="KW-0472">Membrane</keyword>
<feature type="transmembrane region" description="Helical" evidence="8">
    <location>
        <begin position="59"/>
        <end position="76"/>
    </location>
</feature>
<sequence>MLPTDEREPEKNGARSGTSISGRGLSPDIARVMLLACAALWGASYLVAKDVISVIPPQWLMTIRTGGACLIMLLIFHKQIIPSLKPTIVVPALVVGATYYATMVLQTNGLRTIDSGRSAFLTASYCVLTPFAAWLALRQRPGLLNVVAAVICLIGVGLVSLKPGTSSVSLSQGDVMTLLCAVIFAINLTYLGVYSKRFNALAVTFVQFAVAFVCFLIGALFTEPRPTGAWLDAPVVTGVLYLLLGATTLGQIMQNTGLKYLSATNASILMCTESLFAQLFSSVFGGERIGGVTILGFAFIFAAVLLSVVGREAVLRLLHGYSKRKWHHWM</sequence>
<evidence type="ECO:0000256" key="1">
    <source>
        <dbReference type="ARBA" id="ARBA00004651"/>
    </source>
</evidence>
<dbReference type="Proteomes" id="UP000028730">
    <property type="component" value="Unassembled WGS sequence"/>
</dbReference>
<comment type="subcellular location">
    <subcellularLocation>
        <location evidence="1">Cell membrane</location>
        <topology evidence="1">Multi-pass membrane protein</topology>
    </subcellularLocation>
</comment>
<feature type="transmembrane region" description="Helical" evidence="8">
    <location>
        <begin position="200"/>
        <end position="221"/>
    </location>
</feature>
<evidence type="ECO:0000313" key="10">
    <source>
        <dbReference type="EMBL" id="KFF30832.1"/>
    </source>
</evidence>
<evidence type="ECO:0000256" key="6">
    <source>
        <dbReference type="ARBA" id="ARBA00023136"/>
    </source>
</evidence>
<comment type="caution">
    <text evidence="10">The sequence shown here is derived from an EMBL/GenBank/DDBJ whole genome shotgun (WGS) entry which is preliminary data.</text>
</comment>
<feature type="transmembrane region" description="Helical" evidence="8">
    <location>
        <begin position="175"/>
        <end position="193"/>
    </location>
</feature>
<keyword evidence="4 8" id="KW-0812">Transmembrane</keyword>
<feature type="transmembrane region" description="Helical" evidence="8">
    <location>
        <begin position="233"/>
        <end position="253"/>
    </location>
</feature>
<dbReference type="EMBL" id="ATLK01000001">
    <property type="protein sequence ID" value="KFF30832.1"/>
    <property type="molecule type" value="Genomic_DNA"/>
</dbReference>
<keyword evidence="3" id="KW-1003">Cell membrane</keyword>
<feature type="transmembrane region" description="Helical" evidence="8">
    <location>
        <begin position="292"/>
        <end position="314"/>
    </location>
</feature>
<dbReference type="InterPro" id="IPR051258">
    <property type="entry name" value="Diverse_Substrate_Transporter"/>
</dbReference>
<organism evidence="10 11">
    <name type="scientific">Bifidobacterium bombi DSM 19703</name>
    <dbReference type="NCBI Taxonomy" id="1341695"/>
    <lineage>
        <taxon>Bacteria</taxon>
        <taxon>Bacillati</taxon>
        <taxon>Actinomycetota</taxon>
        <taxon>Actinomycetes</taxon>
        <taxon>Bifidobacteriales</taxon>
        <taxon>Bifidobacteriaceae</taxon>
        <taxon>Bifidobacterium</taxon>
    </lineage>
</organism>
<dbReference type="AlphaFoldDB" id="A0A080N1V4"/>
<name>A0A080N1V4_9BIFI</name>
<evidence type="ECO:0000256" key="5">
    <source>
        <dbReference type="ARBA" id="ARBA00022989"/>
    </source>
</evidence>
<dbReference type="SUPFAM" id="SSF103481">
    <property type="entry name" value="Multidrug resistance efflux transporter EmrE"/>
    <property type="match status" value="2"/>
</dbReference>
<comment type="similarity">
    <text evidence="2">Belongs to the EamA transporter family.</text>
</comment>
<dbReference type="InterPro" id="IPR000620">
    <property type="entry name" value="EamA_dom"/>
</dbReference>
<reference evidence="10 11" key="1">
    <citation type="journal article" date="2014" name="Appl. Environ. Microbiol.">
        <title>Genomic encyclopedia of type strains of the genus Bifidobacterium.</title>
        <authorList>
            <person name="Milani C."/>
            <person name="Lugli G.A."/>
            <person name="Duranti S."/>
            <person name="Turroni F."/>
            <person name="Bottacini F."/>
            <person name="Mangifesta M."/>
            <person name="Sanchez B."/>
            <person name="Viappiani A."/>
            <person name="Mancabelli L."/>
            <person name="Taminiau B."/>
            <person name="Delcenserie V."/>
            <person name="Barrangou R."/>
            <person name="Margolles A."/>
            <person name="van Sinderen D."/>
            <person name="Ventura M."/>
        </authorList>
    </citation>
    <scope>NUCLEOTIDE SEQUENCE [LARGE SCALE GENOMIC DNA]</scope>
    <source>
        <strain evidence="10 11">DSM 19703</strain>
    </source>
</reference>
<feature type="domain" description="EamA" evidence="9">
    <location>
        <begin position="173"/>
        <end position="308"/>
    </location>
</feature>
<evidence type="ECO:0000256" key="7">
    <source>
        <dbReference type="SAM" id="MobiDB-lite"/>
    </source>
</evidence>
<keyword evidence="11" id="KW-1185">Reference proteome</keyword>
<keyword evidence="5 8" id="KW-1133">Transmembrane helix</keyword>
<gene>
    <name evidence="10" type="ORF">BBOMB_0144</name>
</gene>
<feature type="transmembrane region" description="Helical" evidence="8">
    <location>
        <begin position="260"/>
        <end position="280"/>
    </location>
</feature>
<dbReference type="PANTHER" id="PTHR42920:SF5">
    <property type="entry name" value="EAMA DOMAIN-CONTAINING PROTEIN"/>
    <property type="match status" value="1"/>
</dbReference>
<feature type="region of interest" description="Disordered" evidence="7">
    <location>
        <begin position="1"/>
        <end position="20"/>
    </location>
</feature>
<protein>
    <submittedName>
        <fullName evidence="10">EamA-like transporter family protein</fullName>
    </submittedName>
</protein>
<dbReference type="STRING" id="1341695.BBOMB_0144"/>
<dbReference type="Pfam" id="PF00892">
    <property type="entry name" value="EamA"/>
    <property type="match status" value="2"/>
</dbReference>
<dbReference type="GO" id="GO:0005886">
    <property type="term" value="C:plasma membrane"/>
    <property type="evidence" value="ECO:0007669"/>
    <property type="project" value="UniProtKB-SubCell"/>
</dbReference>
<evidence type="ECO:0000256" key="4">
    <source>
        <dbReference type="ARBA" id="ARBA00022692"/>
    </source>
</evidence>
<dbReference type="InterPro" id="IPR037185">
    <property type="entry name" value="EmrE-like"/>
</dbReference>
<feature type="domain" description="EamA" evidence="9">
    <location>
        <begin position="32"/>
        <end position="160"/>
    </location>
</feature>
<evidence type="ECO:0000259" key="9">
    <source>
        <dbReference type="Pfam" id="PF00892"/>
    </source>
</evidence>
<feature type="transmembrane region" description="Helical" evidence="8">
    <location>
        <begin position="88"/>
        <end position="106"/>
    </location>
</feature>
<feature type="transmembrane region" description="Helical" evidence="8">
    <location>
        <begin position="144"/>
        <end position="163"/>
    </location>
</feature>
<evidence type="ECO:0000256" key="8">
    <source>
        <dbReference type="SAM" id="Phobius"/>
    </source>
</evidence>
<evidence type="ECO:0000313" key="11">
    <source>
        <dbReference type="Proteomes" id="UP000028730"/>
    </source>
</evidence>